<dbReference type="STRING" id="246199.CUS_6518"/>
<organism evidence="3 4">
    <name type="scientific">Ruminococcus albus 8</name>
    <dbReference type="NCBI Taxonomy" id="246199"/>
    <lineage>
        <taxon>Bacteria</taxon>
        <taxon>Bacillati</taxon>
        <taxon>Bacillota</taxon>
        <taxon>Clostridia</taxon>
        <taxon>Eubacteriales</taxon>
        <taxon>Oscillospiraceae</taxon>
        <taxon>Ruminococcus</taxon>
    </lineage>
</organism>
<comment type="caution">
    <text evidence="3">The sequence shown here is derived from an EMBL/GenBank/DDBJ whole genome shotgun (WGS) entry which is preliminary data.</text>
</comment>
<proteinExistence type="predicted"/>
<reference evidence="3 4" key="1">
    <citation type="submission" date="2011-02" db="EMBL/GenBank/DDBJ databases">
        <authorList>
            <person name="Nelson K.E."/>
            <person name="Sutton G."/>
            <person name="Torralba M."/>
            <person name="Durkin S."/>
            <person name="Harkins D."/>
            <person name="Montgomery R."/>
            <person name="Ziemer C."/>
            <person name="Klaassens E."/>
            <person name="Ocuiv P."/>
            <person name="Morrison M."/>
        </authorList>
    </citation>
    <scope>NUCLEOTIDE SEQUENCE [LARGE SCALE GENOMIC DNA]</scope>
    <source>
        <strain evidence="3 4">8</strain>
    </source>
</reference>
<keyword evidence="1 3" id="KW-0238">DNA-binding</keyword>
<dbReference type="Gene3D" id="1.10.260.40">
    <property type="entry name" value="lambda repressor-like DNA-binding domains"/>
    <property type="match status" value="1"/>
</dbReference>
<sequence>MYYRRLRDLREDHDLKQREVAEMLQTTQQVYSEYEKGIREIPLHRVITLAKYYGVSIDYIVGLTDVPEPRR</sequence>
<evidence type="ECO:0000313" key="3">
    <source>
        <dbReference type="EMBL" id="EGC03831.1"/>
    </source>
</evidence>
<dbReference type="Pfam" id="PF01381">
    <property type="entry name" value="HTH_3"/>
    <property type="match status" value="1"/>
</dbReference>
<evidence type="ECO:0000259" key="2">
    <source>
        <dbReference type="PROSITE" id="PS50943"/>
    </source>
</evidence>
<dbReference type="CDD" id="cd00093">
    <property type="entry name" value="HTH_XRE"/>
    <property type="match status" value="1"/>
</dbReference>
<dbReference type="eggNOG" id="COG1396">
    <property type="taxonomic scope" value="Bacteria"/>
</dbReference>
<dbReference type="InterPro" id="IPR001387">
    <property type="entry name" value="Cro/C1-type_HTH"/>
</dbReference>
<dbReference type="AlphaFoldDB" id="E9SA67"/>
<protein>
    <submittedName>
        <fullName evidence="3">DNA-binding helix-turn-helix protein</fullName>
    </submittedName>
</protein>
<dbReference type="SMART" id="SM00530">
    <property type="entry name" value="HTH_XRE"/>
    <property type="match status" value="1"/>
</dbReference>
<dbReference type="OrthoDB" id="2064916at2"/>
<feature type="domain" description="HTH cro/C1-type" evidence="2">
    <location>
        <begin position="6"/>
        <end position="60"/>
    </location>
</feature>
<name>E9SA67_RUMAL</name>
<dbReference type="SUPFAM" id="SSF47413">
    <property type="entry name" value="lambda repressor-like DNA-binding domains"/>
    <property type="match status" value="1"/>
</dbReference>
<evidence type="ECO:0000256" key="1">
    <source>
        <dbReference type="ARBA" id="ARBA00023125"/>
    </source>
</evidence>
<evidence type="ECO:0000313" key="4">
    <source>
        <dbReference type="Proteomes" id="UP000004259"/>
    </source>
</evidence>
<gene>
    <name evidence="3" type="ORF">CUS_6518</name>
</gene>
<accession>E9SA67</accession>
<dbReference type="Proteomes" id="UP000004259">
    <property type="component" value="Unassembled WGS sequence"/>
</dbReference>
<dbReference type="PANTHER" id="PTHR46558">
    <property type="entry name" value="TRACRIPTIONAL REGULATORY PROTEIN-RELATED-RELATED"/>
    <property type="match status" value="1"/>
</dbReference>
<dbReference type="RefSeq" id="WP_002847769.1">
    <property type="nucleotide sequence ID" value="NZ_ADKM02000050.1"/>
</dbReference>
<dbReference type="InterPro" id="IPR010982">
    <property type="entry name" value="Lambda_DNA-bd_dom_sf"/>
</dbReference>
<keyword evidence="4" id="KW-1185">Reference proteome</keyword>
<dbReference type="PANTHER" id="PTHR46558:SF11">
    <property type="entry name" value="HTH-TYPE TRANSCRIPTIONAL REGULATOR XRE"/>
    <property type="match status" value="1"/>
</dbReference>
<dbReference type="GO" id="GO:0003677">
    <property type="term" value="F:DNA binding"/>
    <property type="evidence" value="ECO:0007669"/>
    <property type="project" value="UniProtKB-KW"/>
</dbReference>
<dbReference type="EMBL" id="ADKM02000050">
    <property type="protein sequence ID" value="EGC03831.1"/>
    <property type="molecule type" value="Genomic_DNA"/>
</dbReference>
<dbReference type="PROSITE" id="PS50943">
    <property type="entry name" value="HTH_CROC1"/>
    <property type="match status" value="1"/>
</dbReference>